<evidence type="ECO:0000256" key="3">
    <source>
        <dbReference type="ARBA" id="ARBA00022679"/>
    </source>
</evidence>
<evidence type="ECO:0000313" key="6">
    <source>
        <dbReference type="EMBL" id="ETX06955.1"/>
    </source>
</evidence>
<feature type="domain" description="Methyltransferase type 11" evidence="5">
    <location>
        <begin position="46"/>
        <end position="142"/>
    </location>
</feature>
<reference evidence="6 7" key="1">
    <citation type="journal article" date="2014" name="Nature">
        <title>An environmental bacterial taxon with a large and distinct metabolic repertoire.</title>
        <authorList>
            <person name="Wilson M.C."/>
            <person name="Mori T."/>
            <person name="Ruckert C."/>
            <person name="Uria A.R."/>
            <person name="Helf M.J."/>
            <person name="Takada K."/>
            <person name="Gernert C."/>
            <person name="Steffens U.A."/>
            <person name="Heycke N."/>
            <person name="Schmitt S."/>
            <person name="Rinke C."/>
            <person name="Helfrich E.J."/>
            <person name="Brachmann A.O."/>
            <person name="Gurgui C."/>
            <person name="Wakimoto T."/>
            <person name="Kracht M."/>
            <person name="Crusemann M."/>
            <person name="Hentschel U."/>
            <person name="Abe I."/>
            <person name="Matsunaga S."/>
            <person name="Kalinowski J."/>
            <person name="Takeyama H."/>
            <person name="Piel J."/>
        </authorList>
    </citation>
    <scope>NUCLEOTIDE SEQUENCE [LARGE SCALE GENOMIC DNA]</scope>
    <source>
        <strain evidence="7">TSY2</strain>
    </source>
</reference>
<keyword evidence="3" id="KW-0808">Transferase</keyword>
<dbReference type="Pfam" id="PF08241">
    <property type="entry name" value="Methyltransf_11"/>
    <property type="match status" value="1"/>
</dbReference>
<dbReference type="Gene3D" id="3.40.50.150">
    <property type="entry name" value="Vaccinia Virus protein VP39"/>
    <property type="match status" value="1"/>
</dbReference>
<organism evidence="6 7">
    <name type="scientific">Candidatus Entotheonella gemina</name>
    <dbReference type="NCBI Taxonomy" id="1429439"/>
    <lineage>
        <taxon>Bacteria</taxon>
        <taxon>Pseudomonadati</taxon>
        <taxon>Nitrospinota/Tectimicrobiota group</taxon>
        <taxon>Candidatus Tectimicrobiota</taxon>
        <taxon>Candidatus Entotheonellia</taxon>
        <taxon>Candidatus Entotheonellales</taxon>
        <taxon>Candidatus Entotheonellaceae</taxon>
        <taxon>Candidatus Entotheonella</taxon>
    </lineage>
</organism>
<evidence type="ECO:0000313" key="7">
    <source>
        <dbReference type="Proteomes" id="UP000019140"/>
    </source>
</evidence>
<protein>
    <recommendedName>
        <fullName evidence="5">Methyltransferase type 11 domain-containing protein</fullName>
    </recommendedName>
</protein>
<keyword evidence="4" id="KW-0949">S-adenosyl-L-methionine</keyword>
<evidence type="ECO:0000256" key="4">
    <source>
        <dbReference type="ARBA" id="ARBA00022691"/>
    </source>
</evidence>
<comment type="caution">
    <text evidence="6">The sequence shown here is derived from an EMBL/GenBank/DDBJ whole genome shotgun (WGS) entry which is preliminary data.</text>
</comment>
<dbReference type="GO" id="GO:0032259">
    <property type="term" value="P:methylation"/>
    <property type="evidence" value="ECO:0007669"/>
    <property type="project" value="UniProtKB-KW"/>
</dbReference>
<dbReference type="PATRIC" id="fig|1429439.4.peg.2392"/>
<dbReference type="Proteomes" id="UP000019140">
    <property type="component" value="Unassembled WGS sequence"/>
</dbReference>
<sequence length="189" mass="20767">MAGEVWQDRPIYGYDSPAVQNTYIEREAASVADFFLPHLQPGMSLLDCGCGPGALTLDLAEAVAPGQAVGIDLEPSMIERAIALATQRQVANVQFRTANICDLPFPGSSFDAIFTSAVLEHLSNPEQALREMYRVLKPGGFVGMIKTDWGEPLISPPPDEAVRQFFELFERGFNHHGGSLNRGRHLRVR</sequence>
<dbReference type="SUPFAM" id="SSF53335">
    <property type="entry name" value="S-adenosyl-L-methionine-dependent methyltransferases"/>
    <property type="match status" value="1"/>
</dbReference>
<dbReference type="InterPro" id="IPR029063">
    <property type="entry name" value="SAM-dependent_MTases_sf"/>
</dbReference>
<dbReference type="EMBL" id="AZHX01000565">
    <property type="protein sequence ID" value="ETX06955.1"/>
    <property type="molecule type" value="Genomic_DNA"/>
</dbReference>
<proteinExistence type="predicted"/>
<dbReference type="GO" id="GO:0008757">
    <property type="term" value="F:S-adenosylmethionine-dependent methyltransferase activity"/>
    <property type="evidence" value="ECO:0007669"/>
    <property type="project" value="InterPro"/>
</dbReference>
<dbReference type="CDD" id="cd02440">
    <property type="entry name" value="AdoMet_MTases"/>
    <property type="match status" value="1"/>
</dbReference>
<keyword evidence="2" id="KW-0489">Methyltransferase</keyword>
<dbReference type="PROSITE" id="PS51608">
    <property type="entry name" value="SAM_MT_UBIE"/>
    <property type="match status" value="1"/>
</dbReference>
<dbReference type="InterPro" id="IPR013216">
    <property type="entry name" value="Methyltransf_11"/>
</dbReference>
<dbReference type="AlphaFoldDB" id="W4M9V2"/>
<keyword evidence="1" id="KW-0474">Menaquinone biosynthesis</keyword>
<dbReference type="PANTHER" id="PTHR43591">
    <property type="entry name" value="METHYLTRANSFERASE"/>
    <property type="match status" value="1"/>
</dbReference>
<dbReference type="PANTHER" id="PTHR43591:SF24">
    <property type="entry name" value="2-METHOXY-6-POLYPRENYL-1,4-BENZOQUINOL METHYLASE, MITOCHONDRIAL"/>
    <property type="match status" value="1"/>
</dbReference>
<dbReference type="GO" id="GO:0009234">
    <property type="term" value="P:menaquinone biosynthetic process"/>
    <property type="evidence" value="ECO:0007669"/>
    <property type="project" value="UniProtKB-KW"/>
</dbReference>
<evidence type="ECO:0000256" key="2">
    <source>
        <dbReference type="ARBA" id="ARBA00022603"/>
    </source>
</evidence>
<gene>
    <name evidence="6" type="ORF">ETSY2_14035</name>
</gene>
<keyword evidence="7" id="KW-1185">Reference proteome</keyword>
<dbReference type="HOGENOM" id="CLU_057148_3_0_7"/>
<accession>W4M9V2</accession>
<evidence type="ECO:0000256" key="1">
    <source>
        <dbReference type="ARBA" id="ARBA00022428"/>
    </source>
</evidence>
<dbReference type="InterPro" id="IPR004033">
    <property type="entry name" value="UbiE/COQ5_MeTrFase"/>
</dbReference>
<evidence type="ECO:0000259" key="5">
    <source>
        <dbReference type="Pfam" id="PF08241"/>
    </source>
</evidence>
<name>W4M9V2_9BACT</name>